<dbReference type="InterPro" id="IPR018114">
    <property type="entry name" value="TRYPSIN_HIS"/>
</dbReference>
<keyword evidence="4" id="KW-1015">Disulfide bond</keyword>
<feature type="region of interest" description="Disordered" evidence="7">
    <location>
        <begin position="534"/>
        <end position="601"/>
    </location>
</feature>
<dbReference type="PROSITE" id="PS00135">
    <property type="entry name" value="TRYPSIN_SER"/>
    <property type="match status" value="1"/>
</dbReference>
<keyword evidence="1 6" id="KW-0645">Protease</keyword>
<dbReference type="InterPro" id="IPR050127">
    <property type="entry name" value="Serine_Proteases_S1"/>
</dbReference>
<evidence type="ECO:0000256" key="2">
    <source>
        <dbReference type="ARBA" id="ARBA00022801"/>
    </source>
</evidence>
<evidence type="ECO:0000256" key="5">
    <source>
        <dbReference type="ARBA" id="ARBA00024195"/>
    </source>
</evidence>
<feature type="compositionally biased region" description="Basic residues" evidence="7">
    <location>
        <begin position="564"/>
        <end position="573"/>
    </location>
</feature>
<dbReference type="InterPro" id="IPR009003">
    <property type="entry name" value="Peptidase_S1_PA"/>
</dbReference>
<feature type="compositionally biased region" description="Low complexity" evidence="7">
    <location>
        <begin position="534"/>
        <end position="558"/>
    </location>
</feature>
<evidence type="ECO:0000256" key="3">
    <source>
        <dbReference type="ARBA" id="ARBA00022825"/>
    </source>
</evidence>
<dbReference type="AlphaFoldDB" id="A0A8D8EYM0"/>
<name>A0A8D8EYM0_CULPI</name>
<evidence type="ECO:0000256" key="1">
    <source>
        <dbReference type="ARBA" id="ARBA00022670"/>
    </source>
</evidence>
<accession>A0A8D8EYM0</accession>
<dbReference type="PRINTS" id="PR00722">
    <property type="entry name" value="CHYMOTRYPSIN"/>
</dbReference>
<dbReference type="SUPFAM" id="SSF50494">
    <property type="entry name" value="Trypsin-like serine proteases"/>
    <property type="match status" value="1"/>
</dbReference>
<evidence type="ECO:0000259" key="8">
    <source>
        <dbReference type="PROSITE" id="PS50240"/>
    </source>
</evidence>
<keyword evidence="3 6" id="KW-0720">Serine protease</keyword>
<sequence length="872" mass="100367">MSRTAVRKVLTAAQIFVVLLGWLPGMTLLHIPTAPATPAIKTLGNLMAIPPLPPHHQMSLPHQYRPPHIVLPRRNTSNYGGVNSSLEFNGTKIDRSDINVHRSYSIDRIDDVDRGYHKSRKITYKYPRHGHPKVRPPTLHPKFYTAYSDWSTCDVFCRKRRERYCIVRSKCGFHVHIEERQCHYRFCAPLSIPTDYDRHSKKKKKRIIVEDYDDEDEYFDEDDTEYVIIKKKPKRKRKRPHIVYHRKEGVVPSNHRPTYNDDYDEPVRYTERPTEQRLQNQRKPLKVVLDDFDDKKIFGPSPHYEQRFNTVQKFQRRPHTAVVKRKPSRLMDYFEDYYDHLYRDGTGFANRRDDIQDFDRLRPISEFLIGEQATNSTERTSTQFNQLMESFPTAEPSTNNPHHAKREISNFLEDSTEDSGQNSSEEDALNGTAELSPDGKKYPGGSMLKLGVAANQKKAREKAVFEMPRKVDNPYSKWSRWSKCTAKCTTRRFKRCKVPTMCGNDIIREVAYCYTEGSFCEEWIGNQLYQTNTNTNSNNKSPQTPSTTSTTTTTTTVAPPKPSKPARGHHHLGHSQSARSRSDADQENAIQSFGGGGRRSFLQPEYMPQELNCGLPMVRNKPKKYLYNMLRIIGGKTSKRGQWPWQVAILNRFKEAFCGGTLVAPRWILTAAHCVRKRLFARLGEHHLQQPDGSEIEFRIDFSIKHPRYDKKTVDNDVALLRLPRDVERSAFVGYACLPERFQTLPTGHTCTIIGWGKKRHSDDAGTDVLHEAEVPIITNDKCRAVYHDYTITKNMFCAGHKRGRVDTCAGDSGGPLLCRDTTKVSSPWTIFGITSFGDGCGKKNKFGIYTKLPNYVDWIWSVINCDGNCRT</sequence>
<dbReference type="InterPro" id="IPR001254">
    <property type="entry name" value="Trypsin_dom"/>
</dbReference>
<dbReference type="PROSITE" id="PS50240">
    <property type="entry name" value="TRYPSIN_DOM"/>
    <property type="match status" value="1"/>
</dbReference>
<dbReference type="SMART" id="SM00020">
    <property type="entry name" value="Tryp_SPc"/>
    <property type="match status" value="1"/>
</dbReference>
<dbReference type="InterPro" id="IPR043504">
    <property type="entry name" value="Peptidase_S1_PA_chymotrypsin"/>
</dbReference>
<evidence type="ECO:0000313" key="9">
    <source>
        <dbReference type="EMBL" id="CAG6452787.1"/>
    </source>
</evidence>
<feature type="region of interest" description="Disordered" evidence="7">
    <location>
        <begin position="413"/>
        <end position="442"/>
    </location>
</feature>
<dbReference type="PANTHER" id="PTHR24264:SF54">
    <property type="entry name" value="PEPTIDASE S1 DOMAIN-CONTAINING PROTEIN"/>
    <property type="match status" value="1"/>
</dbReference>
<evidence type="ECO:0000256" key="4">
    <source>
        <dbReference type="ARBA" id="ARBA00023157"/>
    </source>
</evidence>
<feature type="domain" description="Peptidase S1" evidence="8">
    <location>
        <begin position="632"/>
        <end position="865"/>
    </location>
</feature>
<dbReference type="PANTHER" id="PTHR24264">
    <property type="entry name" value="TRYPSIN-RELATED"/>
    <property type="match status" value="1"/>
</dbReference>
<dbReference type="PROSITE" id="PS00134">
    <property type="entry name" value="TRYPSIN_HIS"/>
    <property type="match status" value="1"/>
</dbReference>
<evidence type="ECO:0000256" key="6">
    <source>
        <dbReference type="RuleBase" id="RU363034"/>
    </source>
</evidence>
<dbReference type="InterPro" id="IPR001314">
    <property type="entry name" value="Peptidase_S1A"/>
</dbReference>
<dbReference type="GO" id="GO:0005615">
    <property type="term" value="C:extracellular space"/>
    <property type="evidence" value="ECO:0007669"/>
    <property type="project" value="TreeGrafter"/>
</dbReference>
<keyword evidence="2 6" id="KW-0378">Hydrolase</keyword>
<dbReference type="CDD" id="cd00190">
    <property type="entry name" value="Tryp_SPc"/>
    <property type="match status" value="1"/>
</dbReference>
<organism evidence="9">
    <name type="scientific">Culex pipiens</name>
    <name type="common">House mosquito</name>
    <dbReference type="NCBI Taxonomy" id="7175"/>
    <lineage>
        <taxon>Eukaryota</taxon>
        <taxon>Metazoa</taxon>
        <taxon>Ecdysozoa</taxon>
        <taxon>Arthropoda</taxon>
        <taxon>Hexapoda</taxon>
        <taxon>Insecta</taxon>
        <taxon>Pterygota</taxon>
        <taxon>Neoptera</taxon>
        <taxon>Endopterygota</taxon>
        <taxon>Diptera</taxon>
        <taxon>Nematocera</taxon>
        <taxon>Culicoidea</taxon>
        <taxon>Culicidae</taxon>
        <taxon>Culicinae</taxon>
        <taxon>Culicini</taxon>
        <taxon>Culex</taxon>
        <taxon>Culex</taxon>
    </lineage>
</organism>
<evidence type="ECO:0000256" key="7">
    <source>
        <dbReference type="SAM" id="MobiDB-lite"/>
    </source>
</evidence>
<proteinExistence type="inferred from homology"/>
<dbReference type="InterPro" id="IPR033116">
    <property type="entry name" value="TRYPSIN_SER"/>
</dbReference>
<dbReference type="GO" id="GO:0004252">
    <property type="term" value="F:serine-type endopeptidase activity"/>
    <property type="evidence" value="ECO:0007669"/>
    <property type="project" value="InterPro"/>
</dbReference>
<protein>
    <submittedName>
        <fullName evidence="9">Enteropeptidase</fullName>
    </submittedName>
</protein>
<dbReference type="Pfam" id="PF00089">
    <property type="entry name" value="Trypsin"/>
    <property type="match status" value="1"/>
</dbReference>
<comment type="similarity">
    <text evidence="5">Belongs to the peptidase S1 family. CLIP subfamily.</text>
</comment>
<dbReference type="FunFam" id="2.40.10.10:FF:000003">
    <property type="entry name" value="Transmembrane serine protease 3"/>
    <property type="match status" value="1"/>
</dbReference>
<dbReference type="EMBL" id="HBUE01021356">
    <property type="protein sequence ID" value="CAG6452787.1"/>
    <property type="molecule type" value="Transcribed_RNA"/>
</dbReference>
<dbReference type="Gene3D" id="2.40.10.10">
    <property type="entry name" value="Trypsin-like serine proteases"/>
    <property type="match status" value="1"/>
</dbReference>
<reference evidence="9" key="1">
    <citation type="submission" date="2021-05" db="EMBL/GenBank/DDBJ databases">
        <authorList>
            <person name="Alioto T."/>
            <person name="Alioto T."/>
            <person name="Gomez Garrido J."/>
        </authorList>
    </citation>
    <scope>NUCLEOTIDE SEQUENCE</scope>
</reference>
<dbReference type="GO" id="GO:0006508">
    <property type="term" value="P:proteolysis"/>
    <property type="evidence" value="ECO:0007669"/>
    <property type="project" value="UniProtKB-KW"/>
</dbReference>
<dbReference type="SMART" id="SM00209">
    <property type="entry name" value="TSP1"/>
    <property type="match status" value="2"/>
</dbReference>
<dbReference type="InterPro" id="IPR000884">
    <property type="entry name" value="TSP1_rpt"/>
</dbReference>